<organism evidence="1">
    <name type="scientific">bioreactor metagenome</name>
    <dbReference type="NCBI Taxonomy" id="1076179"/>
    <lineage>
        <taxon>unclassified sequences</taxon>
        <taxon>metagenomes</taxon>
        <taxon>ecological metagenomes</taxon>
    </lineage>
</organism>
<accession>A0A645GHA9</accession>
<protein>
    <submittedName>
        <fullName evidence="1">Uncharacterized protein</fullName>
    </submittedName>
</protein>
<proteinExistence type="predicted"/>
<dbReference type="EMBL" id="VSSQ01075490">
    <property type="protein sequence ID" value="MPN26075.1"/>
    <property type="molecule type" value="Genomic_DNA"/>
</dbReference>
<gene>
    <name evidence="1" type="ORF">SDC9_173497</name>
</gene>
<comment type="caution">
    <text evidence="1">The sequence shown here is derived from an EMBL/GenBank/DDBJ whole genome shotgun (WGS) entry which is preliminary data.</text>
</comment>
<name>A0A645GHA9_9ZZZZ</name>
<evidence type="ECO:0000313" key="1">
    <source>
        <dbReference type="EMBL" id="MPN26075.1"/>
    </source>
</evidence>
<reference evidence="1" key="1">
    <citation type="submission" date="2019-08" db="EMBL/GenBank/DDBJ databases">
        <authorList>
            <person name="Kucharzyk K."/>
            <person name="Murdoch R.W."/>
            <person name="Higgins S."/>
            <person name="Loffler F."/>
        </authorList>
    </citation>
    <scope>NUCLEOTIDE SEQUENCE</scope>
</reference>
<dbReference type="AlphaFoldDB" id="A0A645GHA9"/>
<sequence>MSASWTSASCPPPSSPAAWTRCAPTSVPNWPICQLPSRSASPSLTASTTCCPAYARRLPSRSSARIWTCCAPRPTPCANALPACPASPTCRLKSRCWHRRSASTSTTRPQPAMVFRHRRSWPRCRPWSRARRSPRSSRAGGASRWCCACPTARARWTGWPTS</sequence>